<name>A0A377GV46_9FUSO</name>
<gene>
    <name evidence="2" type="ORF">NCTC10723_00280</name>
</gene>
<dbReference type="RefSeq" id="WP_115268632.1">
    <property type="nucleotide sequence ID" value="NZ_UGGU01000003.1"/>
</dbReference>
<sequence>MFRIIPIILLGIMTMYFYTVLLRINSWGEFNFSKLVVIIILLLIMIPGINIFGMWFLILLHLFEIGIVIEILNLILKK</sequence>
<accession>A0A377GV46</accession>
<dbReference type="Proteomes" id="UP000255328">
    <property type="component" value="Unassembled WGS sequence"/>
</dbReference>
<keyword evidence="1" id="KW-0812">Transmembrane</keyword>
<feature type="transmembrane region" description="Helical" evidence="1">
    <location>
        <begin position="55"/>
        <end position="76"/>
    </location>
</feature>
<evidence type="ECO:0000256" key="1">
    <source>
        <dbReference type="SAM" id="Phobius"/>
    </source>
</evidence>
<organism evidence="2 3">
    <name type="scientific">Fusobacterium necrogenes</name>
    <dbReference type="NCBI Taxonomy" id="858"/>
    <lineage>
        <taxon>Bacteria</taxon>
        <taxon>Fusobacteriati</taxon>
        <taxon>Fusobacteriota</taxon>
        <taxon>Fusobacteriia</taxon>
        <taxon>Fusobacteriales</taxon>
        <taxon>Fusobacteriaceae</taxon>
        <taxon>Fusobacterium</taxon>
    </lineage>
</organism>
<feature type="transmembrane region" description="Helical" evidence="1">
    <location>
        <begin position="6"/>
        <end position="24"/>
    </location>
</feature>
<protein>
    <submittedName>
        <fullName evidence="2">Uncharacterized protein</fullName>
    </submittedName>
</protein>
<dbReference type="EMBL" id="UGGU01000003">
    <property type="protein sequence ID" value="STO30850.1"/>
    <property type="molecule type" value="Genomic_DNA"/>
</dbReference>
<evidence type="ECO:0000313" key="3">
    <source>
        <dbReference type="Proteomes" id="UP000255328"/>
    </source>
</evidence>
<keyword evidence="3" id="KW-1185">Reference proteome</keyword>
<reference evidence="2 3" key="1">
    <citation type="submission" date="2018-06" db="EMBL/GenBank/DDBJ databases">
        <authorList>
            <consortium name="Pathogen Informatics"/>
            <person name="Doyle S."/>
        </authorList>
    </citation>
    <scope>NUCLEOTIDE SEQUENCE [LARGE SCALE GENOMIC DNA]</scope>
    <source>
        <strain evidence="2 3">NCTC10723</strain>
    </source>
</reference>
<evidence type="ECO:0000313" key="2">
    <source>
        <dbReference type="EMBL" id="STO30850.1"/>
    </source>
</evidence>
<dbReference type="AlphaFoldDB" id="A0A377GV46"/>
<keyword evidence="1" id="KW-1133">Transmembrane helix</keyword>
<keyword evidence="1" id="KW-0472">Membrane</keyword>
<proteinExistence type="predicted"/>
<feature type="transmembrane region" description="Helical" evidence="1">
    <location>
        <begin position="31"/>
        <end position="49"/>
    </location>
</feature>